<sequence>MRQREAVDTITKSLQKDNLVKAVFLKGSMGREEEDEHSDVDLYVLVDEADKEAFLNNRKKHLQSYQPIIFYDDIFIIAPQIIVVYENLLHVDLFTVTEETLVHKDFFRVLYDPEQRMEKHTSHQNLYLSEKDFLYAVDDIAFFFLQYKKAADRGNDIWAVKVANDIGVNVGKLLLQKYAPDRAQLGLKTVPYALPSAHVQEMENVYRSVSLEEHDKAVGQMAVMMEKHLEWLEECLGYETYTLPFLKRMIEVIKNRTPLAGSSGD</sequence>
<dbReference type="Pfam" id="PF18765">
    <property type="entry name" value="Polbeta"/>
    <property type="match status" value="1"/>
</dbReference>
<evidence type="ECO:0000313" key="2">
    <source>
        <dbReference type="EMBL" id="MYL71499.1"/>
    </source>
</evidence>
<reference evidence="2 3" key="1">
    <citation type="submission" date="2019-11" db="EMBL/GenBank/DDBJ databases">
        <title>Genome sequences of 17 halophilic strains isolated from different environments.</title>
        <authorList>
            <person name="Furrow R.E."/>
        </authorList>
    </citation>
    <scope>NUCLEOTIDE SEQUENCE [LARGE SCALE GENOMIC DNA]</scope>
    <source>
        <strain evidence="2 3">SL-4</strain>
    </source>
</reference>
<dbReference type="Gene3D" id="3.30.460.10">
    <property type="entry name" value="Beta Polymerase, domain 2"/>
    <property type="match status" value="1"/>
</dbReference>
<dbReference type="InterPro" id="IPR041633">
    <property type="entry name" value="Polbeta"/>
</dbReference>
<dbReference type="SUPFAM" id="SSF81301">
    <property type="entry name" value="Nucleotidyltransferase"/>
    <property type="match status" value="1"/>
</dbReference>
<dbReference type="Proteomes" id="UP000450457">
    <property type="component" value="Unassembled WGS sequence"/>
</dbReference>
<keyword evidence="2" id="KW-0808">Transferase</keyword>
<dbReference type="InterPro" id="IPR043519">
    <property type="entry name" value="NT_sf"/>
</dbReference>
<dbReference type="GO" id="GO:0016740">
    <property type="term" value="F:transferase activity"/>
    <property type="evidence" value="ECO:0007669"/>
    <property type="project" value="UniProtKB-KW"/>
</dbReference>
<gene>
    <name evidence="2" type="ORF">GLW00_11570</name>
</gene>
<evidence type="ECO:0000313" key="3">
    <source>
        <dbReference type="Proteomes" id="UP000450457"/>
    </source>
</evidence>
<dbReference type="AlphaFoldDB" id="A0A845FC98"/>
<dbReference type="EMBL" id="WMFA01000003">
    <property type="protein sequence ID" value="MYL71499.1"/>
    <property type="molecule type" value="Genomic_DNA"/>
</dbReference>
<protein>
    <submittedName>
        <fullName evidence="2">Nucleotidyltransferase domain-containing protein</fullName>
    </submittedName>
</protein>
<feature type="domain" description="Polymerase beta nucleotidyltransferase" evidence="1">
    <location>
        <begin position="9"/>
        <end position="53"/>
    </location>
</feature>
<proteinExistence type="predicted"/>
<comment type="caution">
    <text evidence="2">The sequence shown here is derived from an EMBL/GenBank/DDBJ whole genome shotgun (WGS) entry which is preliminary data.</text>
</comment>
<accession>A0A845FC98</accession>
<dbReference type="GeneID" id="78007642"/>
<dbReference type="OrthoDB" id="68332at2"/>
<name>A0A845FC98_9BACI</name>
<organism evidence="2 3">
    <name type="scientific">Halobacillus litoralis</name>
    <dbReference type="NCBI Taxonomy" id="45668"/>
    <lineage>
        <taxon>Bacteria</taxon>
        <taxon>Bacillati</taxon>
        <taxon>Bacillota</taxon>
        <taxon>Bacilli</taxon>
        <taxon>Bacillales</taxon>
        <taxon>Bacillaceae</taxon>
        <taxon>Halobacillus</taxon>
    </lineage>
</organism>
<evidence type="ECO:0000259" key="1">
    <source>
        <dbReference type="Pfam" id="PF18765"/>
    </source>
</evidence>
<dbReference type="RefSeq" id="WP_160914196.1">
    <property type="nucleotide sequence ID" value="NZ_WMFA01000003.1"/>
</dbReference>
<dbReference type="CDD" id="cd05403">
    <property type="entry name" value="NT_KNTase_like"/>
    <property type="match status" value="1"/>
</dbReference>